<gene>
    <name evidence="2" type="ORF">BD410DRAFT_441207</name>
</gene>
<dbReference type="EMBL" id="ML170197">
    <property type="protein sequence ID" value="TDL19413.1"/>
    <property type="molecule type" value="Genomic_DNA"/>
</dbReference>
<feature type="domain" description="F-box" evidence="1">
    <location>
        <begin position="55"/>
        <end position="108"/>
    </location>
</feature>
<keyword evidence="3" id="KW-1185">Reference proteome</keyword>
<name>A0A4Y7PVI4_9AGAM</name>
<reference evidence="2 3" key="1">
    <citation type="submission" date="2018-06" db="EMBL/GenBank/DDBJ databases">
        <title>A transcriptomic atlas of mushroom development highlights an independent origin of complex multicellularity.</title>
        <authorList>
            <consortium name="DOE Joint Genome Institute"/>
            <person name="Krizsan K."/>
            <person name="Almasi E."/>
            <person name="Merenyi Z."/>
            <person name="Sahu N."/>
            <person name="Viragh M."/>
            <person name="Koszo T."/>
            <person name="Mondo S."/>
            <person name="Kiss B."/>
            <person name="Balint B."/>
            <person name="Kues U."/>
            <person name="Barry K."/>
            <person name="Hegedus J.C."/>
            <person name="Henrissat B."/>
            <person name="Johnson J."/>
            <person name="Lipzen A."/>
            <person name="Ohm R."/>
            <person name="Nagy I."/>
            <person name="Pangilinan J."/>
            <person name="Yan J."/>
            <person name="Xiong Y."/>
            <person name="Grigoriev I.V."/>
            <person name="Hibbett D.S."/>
            <person name="Nagy L.G."/>
        </authorList>
    </citation>
    <scope>NUCLEOTIDE SEQUENCE [LARGE SCALE GENOMIC DNA]</scope>
    <source>
        <strain evidence="2 3">SZMC22713</strain>
    </source>
</reference>
<dbReference type="PROSITE" id="PS50181">
    <property type="entry name" value="FBOX"/>
    <property type="match status" value="1"/>
</dbReference>
<dbReference type="OrthoDB" id="3023006at2759"/>
<evidence type="ECO:0000313" key="3">
    <source>
        <dbReference type="Proteomes" id="UP000294933"/>
    </source>
</evidence>
<dbReference type="VEuPathDB" id="FungiDB:BD410DRAFT_441207"/>
<proteinExistence type="predicted"/>
<dbReference type="Gene3D" id="1.20.1280.50">
    <property type="match status" value="1"/>
</dbReference>
<protein>
    <recommendedName>
        <fullName evidence="1">F-box domain-containing protein</fullName>
    </recommendedName>
</protein>
<dbReference type="InterPro" id="IPR036047">
    <property type="entry name" value="F-box-like_dom_sf"/>
</dbReference>
<sequence length="273" mass="31409">MVTRDADPDSEARLQILYSTLRELKSARDAIRPLLEIIENRVELFQKECNPSTLKLRFSNLPDDILQRIFEVGSTLDKYGGRFSVLVSHVCRRFRDVAFRTPRIWAFIHDSQPLDQISTFLRRSKAVDICVLVGYRGPRRRTDIEPFMNIVTQHSDRWFAFGCHVGDGEDEDMQRSLACLELILPNLTILAHSQELFEEPPGLGLFSSWVMPRLSEFHGSDITLQPSMLGENVTSCELDFDGSKDDDDYRTWNFTHVLHALKTACALSELIFR</sequence>
<dbReference type="Proteomes" id="UP000294933">
    <property type="component" value="Unassembled WGS sequence"/>
</dbReference>
<evidence type="ECO:0000313" key="2">
    <source>
        <dbReference type="EMBL" id="TDL19413.1"/>
    </source>
</evidence>
<dbReference type="AlphaFoldDB" id="A0A4Y7PVI4"/>
<organism evidence="2 3">
    <name type="scientific">Rickenella mellea</name>
    <dbReference type="NCBI Taxonomy" id="50990"/>
    <lineage>
        <taxon>Eukaryota</taxon>
        <taxon>Fungi</taxon>
        <taxon>Dikarya</taxon>
        <taxon>Basidiomycota</taxon>
        <taxon>Agaricomycotina</taxon>
        <taxon>Agaricomycetes</taxon>
        <taxon>Hymenochaetales</taxon>
        <taxon>Rickenellaceae</taxon>
        <taxon>Rickenella</taxon>
    </lineage>
</organism>
<dbReference type="Pfam" id="PF12937">
    <property type="entry name" value="F-box-like"/>
    <property type="match status" value="1"/>
</dbReference>
<dbReference type="InterPro" id="IPR001810">
    <property type="entry name" value="F-box_dom"/>
</dbReference>
<dbReference type="SUPFAM" id="SSF81383">
    <property type="entry name" value="F-box domain"/>
    <property type="match status" value="1"/>
</dbReference>
<accession>A0A4Y7PVI4</accession>
<evidence type="ECO:0000259" key="1">
    <source>
        <dbReference type="PROSITE" id="PS50181"/>
    </source>
</evidence>